<dbReference type="EMBL" id="ANMU01000034">
    <property type="protein sequence ID" value="EMJ83894.1"/>
    <property type="molecule type" value="Genomic_DNA"/>
</dbReference>
<protein>
    <submittedName>
        <fullName evidence="1">Uncharacterized protein</fullName>
    </submittedName>
</protein>
<sequence length="162" mass="18706">MQKDLTKHFLYLADSPGFESVVHKIFEHAKAAKINKNTLVVEFKSGKILTASPPGNPNSYKKFPRSFLKLIEKHNTLKTDRLELGKCYFDFDIYDEDDRVYDLFDGKASNVLCPLHYTDNSDWIYHPTEKNKEGEPAIFPVSHELEDEINPVYHNIGALFLQ</sequence>
<proteinExistence type="predicted"/>
<evidence type="ECO:0000313" key="1">
    <source>
        <dbReference type="EMBL" id="EMJ83894.1"/>
    </source>
</evidence>
<accession>M6BWG9</accession>
<name>M6BWG9_LEPBO</name>
<dbReference type="Proteomes" id="UP000011873">
    <property type="component" value="Unassembled WGS sequence"/>
</dbReference>
<reference evidence="1 2" key="1">
    <citation type="submission" date="2013-01" db="EMBL/GenBank/DDBJ databases">
        <authorList>
            <person name="Harkins D.M."/>
            <person name="Durkin A.S."/>
            <person name="Brinkac L.M."/>
            <person name="Haft D.H."/>
            <person name="Selengut J.D."/>
            <person name="Sanka R."/>
            <person name="DePew J."/>
            <person name="Purushe J."/>
            <person name="Galloway R.L."/>
            <person name="Vinetz J.M."/>
            <person name="Sutton G.G."/>
            <person name="Nierman W.C."/>
            <person name="Fouts D.E."/>
        </authorList>
    </citation>
    <scope>NUCLEOTIDE SEQUENCE [LARGE SCALE GENOMIC DNA]</scope>
    <source>
        <strain evidence="1 2">Sponselee CDC</strain>
    </source>
</reference>
<dbReference type="PATRIC" id="fig|1218567.3.peg.823"/>
<gene>
    <name evidence="1" type="ORF">LEP1GSC016_0446</name>
</gene>
<organism evidence="1 2">
    <name type="scientific">Leptospira borgpetersenii serovar Hardjo-bovis str. Sponselee</name>
    <dbReference type="NCBI Taxonomy" id="1303729"/>
    <lineage>
        <taxon>Bacteria</taxon>
        <taxon>Pseudomonadati</taxon>
        <taxon>Spirochaetota</taxon>
        <taxon>Spirochaetia</taxon>
        <taxon>Leptospirales</taxon>
        <taxon>Leptospiraceae</taxon>
        <taxon>Leptospira</taxon>
    </lineage>
</organism>
<dbReference type="AlphaFoldDB" id="M6BWG9"/>
<comment type="caution">
    <text evidence="1">The sequence shown here is derived from an EMBL/GenBank/DDBJ whole genome shotgun (WGS) entry which is preliminary data.</text>
</comment>
<evidence type="ECO:0000313" key="2">
    <source>
        <dbReference type="Proteomes" id="UP000011873"/>
    </source>
</evidence>